<proteinExistence type="predicted"/>
<dbReference type="Proteomes" id="UP000324585">
    <property type="component" value="Unassembled WGS sequence"/>
</dbReference>
<evidence type="ECO:0000313" key="3">
    <source>
        <dbReference type="Proteomes" id="UP000324585"/>
    </source>
</evidence>
<sequence length="303" mass="31953">MEESRAMKEARQRLREKIVALDVIEQDVLGLLGSAASAVDVLAKMDPVGDTQTKFNGFAQDFLATLAAIQAQLAQHVMRIQPNLPVANTNTRTLLMGDLALQKVFRAHEMISAICAKHEAYLPPLEERATLAPLPALTKATYTTDRLRDAQLERRAQAEQAITAANKPASTSLGALRNGNVQDGTDSARLDSAMHTVAAESPGPEGIAGRGDGSTGKEVSGKDSTAPASRNAKDEQTTEQEGAEDKAAQPTDSAAPGAGEDGQEQKKAPASSAAGDATPGSNQLIGMEDVEFDFALGEMELDF</sequence>
<dbReference type="AlphaFoldDB" id="A0A5J4Z5F4"/>
<feature type="region of interest" description="Disordered" evidence="1">
    <location>
        <begin position="158"/>
        <end position="285"/>
    </location>
</feature>
<feature type="compositionally biased region" description="Polar residues" evidence="1">
    <location>
        <begin position="168"/>
        <end position="185"/>
    </location>
</feature>
<organism evidence="2 3">
    <name type="scientific">Porphyridium purpureum</name>
    <name type="common">Red alga</name>
    <name type="synonym">Porphyridium cruentum</name>
    <dbReference type="NCBI Taxonomy" id="35688"/>
    <lineage>
        <taxon>Eukaryota</taxon>
        <taxon>Rhodophyta</taxon>
        <taxon>Bangiophyceae</taxon>
        <taxon>Porphyridiales</taxon>
        <taxon>Porphyridiaceae</taxon>
        <taxon>Porphyridium</taxon>
    </lineage>
</organism>
<name>A0A5J4Z5F4_PORPP</name>
<comment type="caution">
    <text evidence="2">The sequence shown here is derived from an EMBL/GenBank/DDBJ whole genome shotgun (WGS) entry which is preliminary data.</text>
</comment>
<reference evidence="3" key="1">
    <citation type="journal article" date="2019" name="Nat. Commun.">
        <title>Expansion of phycobilisome linker gene families in mesophilic red algae.</title>
        <authorList>
            <person name="Lee J."/>
            <person name="Kim D."/>
            <person name="Bhattacharya D."/>
            <person name="Yoon H.S."/>
        </authorList>
    </citation>
    <scope>NUCLEOTIDE SEQUENCE [LARGE SCALE GENOMIC DNA]</scope>
    <source>
        <strain evidence="3">CCMP 1328</strain>
    </source>
</reference>
<evidence type="ECO:0000313" key="2">
    <source>
        <dbReference type="EMBL" id="KAA8498073.1"/>
    </source>
</evidence>
<dbReference type="EMBL" id="VRMN01000001">
    <property type="protein sequence ID" value="KAA8498073.1"/>
    <property type="molecule type" value="Genomic_DNA"/>
</dbReference>
<accession>A0A5J4Z5F4</accession>
<gene>
    <name evidence="2" type="ORF">FVE85_5658</name>
</gene>
<protein>
    <submittedName>
        <fullName evidence="2">Uncharacterized protein</fullName>
    </submittedName>
</protein>
<evidence type="ECO:0000256" key="1">
    <source>
        <dbReference type="SAM" id="MobiDB-lite"/>
    </source>
</evidence>
<keyword evidence="3" id="KW-1185">Reference proteome</keyword>